<dbReference type="Proteomes" id="UP000789396">
    <property type="component" value="Unassembled WGS sequence"/>
</dbReference>
<dbReference type="EMBL" id="CAJVPZ010022291">
    <property type="protein sequence ID" value="CAG8711085.1"/>
    <property type="molecule type" value="Genomic_DNA"/>
</dbReference>
<protein>
    <submittedName>
        <fullName evidence="1">98_t:CDS:1</fullName>
    </submittedName>
</protein>
<gene>
    <name evidence="1" type="ORF">RFULGI_LOCUS10850</name>
</gene>
<organism evidence="1 2">
    <name type="scientific">Racocetra fulgida</name>
    <dbReference type="NCBI Taxonomy" id="60492"/>
    <lineage>
        <taxon>Eukaryota</taxon>
        <taxon>Fungi</taxon>
        <taxon>Fungi incertae sedis</taxon>
        <taxon>Mucoromycota</taxon>
        <taxon>Glomeromycotina</taxon>
        <taxon>Glomeromycetes</taxon>
        <taxon>Diversisporales</taxon>
        <taxon>Gigasporaceae</taxon>
        <taxon>Racocetra</taxon>
    </lineage>
</organism>
<accession>A0A9N9HXR0</accession>
<evidence type="ECO:0000313" key="2">
    <source>
        <dbReference type="Proteomes" id="UP000789396"/>
    </source>
</evidence>
<proteinExistence type="predicted"/>
<reference evidence="1" key="1">
    <citation type="submission" date="2021-06" db="EMBL/GenBank/DDBJ databases">
        <authorList>
            <person name="Kallberg Y."/>
            <person name="Tangrot J."/>
            <person name="Rosling A."/>
        </authorList>
    </citation>
    <scope>NUCLEOTIDE SEQUENCE</scope>
    <source>
        <strain evidence="1">IN212</strain>
    </source>
</reference>
<dbReference type="AlphaFoldDB" id="A0A9N9HXR0"/>
<evidence type="ECO:0000313" key="1">
    <source>
        <dbReference type="EMBL" id="CAG8711085.1"/>
    </source>
</evidence>
<name>A0A9N9HXR0_9GLOM</name>
<comment type="caution">
    <text evidence="1">The sequence shown here is derived from an EMBL/GenBank/DDBJ whole genome shotgun (WGS) entry which is preliminary data.</text>
</comment>
<feature type="non-terminal residue" evidence="1">
    <location>
        <position position="1"/>
    </location>
</feature>
<sequence>TLRGIVGFMEDAVFGGGPARVLRCGLGEEETLDCQGSANDS</sequence>
<keyword evidence="2" id="KW-1185">Reference proteome</keyword>